<keyword evidence="9 16" id="KW-0521">NADP</keyword>
<evidence type="ECO:0000256" key="15">
    <source>
        <dbReference type="ARBA" id="ARBA00048914"/>
    </source>
</evidence>
<evidence type="ECO:0000256" key="10">
    <source>
        <dbReference type="ARBA" id="ARBA00022960"/>
    </source>
</evidence>
<dbReference type="Pfam" id="PF01565">
    <property type="entry name" value="FAD_binding_4"/>
    <property type="match status" value="1"/>
</dbReference>
<evidence type="ECO:0000256" key="2">
    <source>
        <dbReference type="ARBA" id="ARBA00003921"/>
    </source>
</evidence>
<dbReference type="NCBIfam" id="TIGR00179">
    <property type="entry name" value="murB"/>
    <property type="match status" value="1"/>
</dbReference>
<evidence type="ECO:0000256" key="16">
    <source>
        <dbReference type="HAMAP-Rule" id="MF_00037"/>
    </source>
</evidence>
<feature type="active site" evidence="16">
    <location>
        <position position="314"/>
    </location>
</feature>
<comment type="similarity">
    <text evidence="16">Belongs to the MurB family.</text>
</comment>
<keyword evidence="10 16" id="KW-0133">Cell shape</keyword>
<keyword evidence="12 16" id="KW-0560">Oxidoreductase</keyword>
<evidence type="ECO:0000259" key="17">
    <source>
        <dbReference type="PROSITE" id="PS51387"/>
    </source>
</evidence>
<dbReference type="InterPro" id="IPR036318">
    <property type="entry name" value="FAD-bd_PCMH-like_sf"/>
</dbReference>
<feature type="active site" description="Proton donor" evidence="16">
    <location>
        <position position="242"/>
    </location>
</feature>
<dbReference type="InterPro" id="IPR011601">
    <property type="entry name" value="MurB_C"/>
</dbReference>
<dbReference type="GO" id="GO:0071949">
    <property type="term" value="F:FAD binding"/>
    <property type="evidence" value="ECO:0007669"/>
    <property type="project" value="InterPro"/>
</dbReference>
<dbReference type="AlphaFoldDB" id="A0A8T7LYM7"/>
<dbReference type="InterPro" id="IPR003170">
    <property type="entry name" value="MurB"/>
</dbReference>
<dbReference type="GO" id="GO:0051301">
    <property type="term" value="P:cell division"/>
    <property type="evidence" value="ECO:0007669"/>
    <property type="project" value="UniProtKB-KW"/>
</dbReference>
<dbReference type="Proteomes" id="UP001431572">
    <property type="component" value="Chromosome 1"/>
</dbReference>
<feature type="domain" description="FAD-binding PCMH-type" evidence="17">
    <location>
        <begin position="33"/>
        <end position="214"/>
    </location>
</feature>
<dbReference type="Proteomes" id="UP000521676">
    <property type="component" value="Unassembled WGS sequence"/>
</dbReference>
<evidence type="ECO:0000256" key="6">
    <source>
        <dbReference type="ARBA" id="ARBA00022618"/>
    </source>
</evidence>
<dbReference type="EMBL" id="JACATZ010000001">
    <property type="protein sequence ID" value="NWJ44470.1"/>
    <property type="molecule type" value="Genomic_DNA"/>
</dbReference>
<dbReference type="RefSeq" id="WP_341468247.1">
    <property type="nucleotide sequence ID" value="NZ_CP128399.1"/>
</dbReference>
<organism evidence="18 20">
    <name type="scientific">Candidatus Chlorohelix allophototropha</name>
    <dbReference type="NCBI Taxonomy" id="3003348"/>
    <lineage>
        <taxon>Bacteria</taxon>
        <taxon>Bacillati</taxon>
        <taxon>Chloroflexota</taxon>
        <taxon>Chloroflexia</taxon>
        <taxon>Candidatus Chloroheliales</taxon>
        <taxon>Candidatus Chloroheliaceae</taxon>
        <taxon>Candidatus Chlorohelix</taxon>
    </lineage>
</organism>
<evidence type="ECO:0000256" key="11">
    <source>
        <dbReference type="ARBA" id="ARBA00022984"/>
    </source>
</evidence>
<dbReference type="GO" id="GO:0009252">
    <property type="term" value="P:peptidoglycan biosynthetic process"/>
    <property type="evidence" value="ECO:0007669"/>
    <property type="project" value="UniProtKB-UniRule"/>
</dbReference>
<proteinExistence type="inferred from homology"/>
<dbReference type="SUPFAM" id="SSF56194">
    <property type="entry name" value="Uridine diphospho-N-Acetylenolpyruvylglucosamine reductase, MurB, C-terminal domain"/>
    <property type="match status" value="1"/>
</dbReference>
<evidence type="ECO:0000313" key="18">
    <source>
        <dbReference type="EMBL" id="NWJ44470.1"/>
    </source>
</evidence>
<dbReference type="PANTHER" id="PTHR21071:SF4">
    <property type="entry name" value="UDP-N-ACETYLENOLPYRUVOYLGLUCOSAMINE REDUCTASE"/>
    <property type="match status" value="1"/>
</dbReference>
<comment type="pathway">
    <text evidence="4 16">Cell wall biogenesis; peptidoglycan biosynthesis.</text>
</comment>
<gene>
    <name evidence="16 18" type="primary">murB</name>
    <name evidence="18" type="ORF">HXX08_01190</name>
    <name evidence="19" type="ORF">OZ401_002159</name>
</gene>
<dbReference type="Gene3D" id="3.30.465.10">
    <property type="match status" value="1"/>
</dbReference>
<evidence type="ECO:0000256" key="3">
    <source>
        <dbReference type="ARBA" id="ARBA00004496"/>
    </source>
</evidence>
<dbReference type="GO" id="GO:0008762">
    <property type="term" value="F:UDP-N-acetylmuramate dehydrogenase activity"/>
    <property type="evidence" value="ECO:0007669"/>
    <property type="project" value="UniProtKB-UniRule"/>
</dbReference>
<evidence type="ECO:0000256" key="4">
    <source>
        <dbReference type="ARBA" id="ARBA00004752"/>
    </source>
</evidence>
<dbReference type="Gene3D" id="3.90.78.10">
    <property type="entry name" value="UDP-N-acetylenolpyruvoylglucosamine reductase, C-terminal domain"/>
    <property type="match status" value="1"/>
</dbReference>
<dbReference type="InterPro" id="IPR016166">
    <property type="entry name" value="FAD-bd_PCMH"/>
</dbReference>
<keyword evidence="6 16" id="KW-0132">Cell division</keyword>
<evidence type="ECO:0000256" key="12">
    <source>
        <dbReference type="ARBA" id="ARBA00023002"/>
    </source>
</evidence>
<accession>A0A8T7LYM7</accession>
<keyword evidence="21" id="KW-1185">Reference proteome</keyword>
<dbReference type="SUPFAM" id="SSF56176">
    <property type="entry name" value="FAD-binding/transporter-associated domain-like"/>
    <property type="match status" value="1"/>
</dbReference>
<dbReference type="InterPro" id="IPR036635">
    <property type="entry name" value="MurB_C_sf"/>
</dbReference>
<keyword evidence="13 16" id="KW-0131">Cell cycle</keyword>
<reference evidence="19" key="2">
    <citation type="journal article" date="2024" name="Nature">
        <title>Anoxygenic phototroph of the Chloroflexota uses a type I reaction centre.</title>
        <authorList>
            <person name="Tsuji J.M."/>
            <person name="Shaw N.A."/>
            <person name="Nagashima S."/>
            <person name="Venkiteswaran J.J."/>
            <person name="Schiff S.L."/>
            <person name="Watanabe T."/>
            <person name="Fukui M."/>
            <person name="Hanada S."/>
            <person name="Tank M."/>
            <person name="Neufeld J.D."/>
        </authorList>
    </citation>
    <scope>NUCLEOTIDE SEQUENCE</scope>
    <source>
        <strain evidence="19">L227-S17</strain>
    </source>
</reference>
<dbReference type="PROSITE" id="PS51387">
    <property type="entry name" value="FAD_PCMH"/>
    <property type="match status" value="1"/>
</dbReference>
<dbReference type="Gene3D" id="3.30.43.10">
    <property type="entry name" value="Uridine Diphospho-n-acetylenolpyruvylglucosamine Reductase, domain 2"/>
    <property type="match status" value="1"/>
</dbReference>
<evidence type="ECO:0000256" key="13">
    <source>
        <dbReference type="ARBA" id="ARBA00023306"/>
    </source>
</evidence>
<dbReference type="EC" id="1.3.1.98" evidence="16"/>
<evidence type="ECO:0000256" key="1">
    <source>
        <dbReference type="ARBA" id="ARBA00001974"/>
    </source>
</evidence>
<evidence type="ECO:0000256" key="8">
    <source>
        <dbReference type="ARBA" id="ARBA00022827"/>
    </source>
</evidence>
<evidence type="ECO:0000256" key="14">
    <source>
        <dbReference type="ARBA" id="ARBA00023316"/>
    </source>
</evidence>
<name>A0A8T7LYM7_9CHLR</name>
<evidence type="ECO:0000256" key="7">
    <source>
        <dbReference type="ARBA" id="ARBA00022630"/>
    </source>
</evidence>
<evidence type="ECO:0000256" key="5">
    <source>
        <dbReference type="ARBA" id="ARBA00022490"/>
    </source>
</evidence>
<keyword evidence="7 16" id="KW-0285">Flavoprotein</keyword>
<dbReference type="InterPro" id="IPR016169">
    <property type="entry name" value="FAD-bd_PCMH_sub2"/>
</dbReference>
<comment type="function">
    <text evidence="2 16">Cell wall formation.</text>
</comment>
<keyword evidence="14 16" id="KW-0961">Cell wall biogenesis/degradation</keyword>
<evidence type="ECO:0000313" key="21">
    <source>
        <dbReference type="Proteomes" id="UP001431572"/>
    </source>
</evidence>
<dbReference type="NCBIfam" id="NF010480">
    <property type="entry name" value="PRK13905.1"/>
    <property type="match status" value="1"/>
</dbReference>
<dbReference type="InterPro" id="IPR006094">
    <property type="entry name" value="Oxid_FAD_bind_N"/>
</dbReference>
<comment type="subcellular location">
    <subcellularLocation>
        <location evidence="3 16">Cytoplasm</location>
    </subcellularLocation>
</comment>
<dbReference type="GO" id="GO:0008360">
    <property type="term" value="P:regulation of cell shape"/>
    <property type="evidence" value="ECO:0007669"/>
    <property type="project" value="UniProtKB-KW"/>
</dbReference>
<comment type="cofactor">
    <cofactor evidence="1 16">
        <name>FAD</name>
        <dbReference type="ChEBI" id="CHEBI:57692"/>
    </cofactor>
</comment>
<evidence type="ECO:0000313" key="20">
    <source>
        <dbReference type="Proteomes" id="UP000521676"/>
    </source>
</evidence>
<dbReference type="GO" id="GO:0005829">
    <property type="term" value="C:cytosol"/>
    <property type="evidence" value="ECO:0007669"/>
    <property type="project" value="TreeGrafter"/>
</dbReference>
<evidence type="ECO:0000313" key="19">
    <source>
        <dbReference type="EMBL" id="WJW66363.1"/>
    </source>
</evidence>
<sequence length="326" mass="35469">MSFDFQGAKLALEHVLGKKLVLGELLAKHTSYRIGGAADFFARITREEDMLAVLRTCWELSVPLLVLGNGSNVLISDLGWRGMAVENRMAEITITPQPDETAVLKAGSGALLGNVARRMAKEGWAGFEFAATIPGSVGGGIVSNAGAHGSDFSKVLRRVAVATRQGERKLFAPEELGMAYRHTRWREHVGMDKAAIGEPGNELILWAEFELRKGDSISLKETIDEMTNWRREKQPQEPSAGSVFKNPPAPFPASGKMIEEVGLKGKIIGRAQISPRHANFIVNLGGAQASDVMALIKLAQKTVKEKFGAELELELEILGDWDTPLN</sequence>
<feature type="active site" evidence="16">
    <location>
        <position position="181"/>
    </location>
</feature>
<dbReference type="PANTHER" id="PTHR21071">
    <property type="entry name" value="UDP-N-ACETYLENOLPYRUVOYLGLUCOSAMINE REDUCTASE"/>
    <property type="match status" value="1"/>
</dbReference>
<keyword evidence="11 16" id="KW-0573">Peptidoglycan synthesis</keyword>
<evidence type="ECO:0000256" key="9">
    <source>
        <dbReference type="ARBA" id="ARBA00022857"/>
    </source>
</evidence>
<dbReference type="Pfam" id="PF02873">
    <property type="entry name" value="MurB_C"/>
    <property type="match status" value="1"/>
</dbReference>
<keyword evidence="5 16" id="KW-0963">Cytoplasm</keyword>
<comment type="catalytic activity">
    <reaction evidence="15 16">
        <text>UDP-N-acetyl-alpha-D-muramate + NADP(+) = UDP-N-acetyl-3-O-(1-carboxyvinyl)-alpha-D-glucosamine + NADPH + H(+)</text>
        <dbReference type="Rhea" id="RHEA:12248"/>
        <dbReference type="ChEBI" id="CHEBI:15378"/>
        <dbReference type="ChEBI" id="CHEBI:57783"/>
        <dbReference type="ChEBI" id="CHEBI:58349"/>
        <dbReference type="ChEBI" id="CHEBI:68483"/>
        <dbReference type="ChEBI" id="CHEBI:70757"/>
        <dbReference type="EC" id="1.3.1.98"/>
    </reaction>
</comment>
<dbReference type="EMBL" id="CP128399">
    <property type="protein sequence ID" value="WJW66363.1"/>
    <property type="molecule type" value="Genomic_DNA"/>
</dbReference>
<dbReference type="HAMAP" id="MF_00037">
    <property type="entry name" value="MurB"/>
    <property type="match status" value="1"/>
</dbReference>
<dbReference type="InterPro" id="IPR016167">
    <property type="entry name" value="FAD-bd_PCMH_sub1"/>
</dbReference>
<reference evidence="18 20" key="1">
    <citation type="submission" date="2020-06" db="EMBL/GenBank/DDBJ databases">
        <title>Anoxygenic phototrophic Chloroflexota member uses a Type I reaction center.</title>
        <authorList>
            <person name="Tsuji J.M."/>
            <person name="Shaw N.A."/>
            <person name="Nagashima S."/>
            <person name="Venkiteswaran J."/>
            <person name="Schiff S.L."/>
            <person name="Hanada S."/>
            <person name="Tank M."/>
            <person name="Neufeld J.D."/>
        </authorList>
    </citation>
    <scope>NUCLEOTIDE SEQUENCE [LARGE SCALE GENOMIC DNA]</scope>
    <source>
        <strain evidence="18">L227-S17</strain>
    </source>
</reference>
<dbReference type="GO" id="GO:0071555">
    <property type="term" value="P:cell wall organization"/>
    <property type="evidence" value="ECO:0007669"/>
    <property type="project" value="UniProtKB-KW"/>
</dbReference>
<protein>
    <recommendedName>
        <fullName evidence="16">UDP-N-acetylenolpyruvoylglucosamine reductase</fullName>
        <ecNumber evidence="16">1.3.1.98</ecNumber>
    </recommendedName>
    <alternativeName>
        <fullName evidence="16">UDP-N-acetylmuramate dehydrogenase</fullName>
    </alternativeName>
</protein>
<keyword evidence="8 16" id="KW-0274">FAD</keyword>